<protein>
    <submittedName>
        <fullName evidence="3">NAD(P)H:quinone oxidoreductase, type IV</fullName>
    </submittedName>
</protein>
<dbReference type="GO" id="GO:0016020">
    <property type="term" value="C:membrane"/>
    <property type="evidence" value="ECO:0007669"/>
    <property type="project" value="TreeGrafter"/>
</dbReference>
<dbReference type="NCBIfam" id="TIGR01755">
    <property type="entry name" value="flav_wrbA"/>
    <property type="match status" value="1"/>
</dbReference>
<proteinExistence type="inferred from homology"/>
<evidence type="ECO:0000313" key="3">
    <source>
        <dbReference type="EMBL" id="ETP39688.1"/>
    </source>
</evidence>
<dbReference type="SUPFAM" id="SSF52218">
    <property type="entry name" value="Flavoproteins"/>
    <property type="match status" value="1"/>
</dbReference>
<dbReference type="InterPro" id="IPR029039">
    <property type="entry name" value="Flavoprotein-like_sf"/>
</dbReference>
<dbReference type="InterPro" id="IPR010089">
    <property type="entry name" value="Flavoprotein_WrbA-like"/>
</dbReference>
<comment type="caution">
    <text evidence="3">The sequence shown here is derived from an EMBL/GenBank/DDBJ whole genome shotgun (WGS) entry which is preliminary data.</text>
</comment>
<dbReference type="EMBL" id="ANIY01002653">
    <property type="protein sequence ID" value="ETP39688.1"/>
    <property type="molecule type" value="Genomic_DNA"/>
</dbReference>
<dbReference type="GO" id="GO:0010181">
    <property type="term" value="F:FMN binding"/>
    <property type="evidence" value="ECO:0007669"/>
    <property type="project" value="InterPro"/>
</dbReference>
<dbReference type="Gene3D" id="3.40.50.360">
    <property type="match status" value="1"/>
</dbReference>
<evidence type="ECO:0000256" key="1">
    <source>
        <dbReference type="ARBA" id="ARBA00006961"/>
    </source>
</evidence>
<dbReference type="PANTHER" id="PTHR30546:SF23">
    <property type="entry name" value="FLAVOPROTEIN-LIKE PROTEIN YCP4-RELATED"/>
    <property type="match status" value="1"/>
</dbReference>
<dbReference type="FunFam" id="3.40.50.360:FF:000001">
    <property type="entry name" value="NAD(P)H dehydrogenase (Quinone) FQR1-like"/>
    <property type="match status" value="1"/>
</dbReference>
<dbReference type="GO" id="GO:0003955">
    <property type="term" value="F:NAD(P)H dehydrogenase (quinone) activity"/>
    <property type="evidence" value="ECO:0007669"/>
    <property type="project" value="InterPro"/>
</dbReference>
<dbReference type="OrthoDB" id="504689at2759"/>
<dbReference type="InterPro" id="IPR008254">
    <property type="entry name" value="Flavodoxin/NO_synth"/>
</dbReference>
<dbReference type="Proteomes" id="UP000018948">
    <property type="component" value="Unassembled WGS sequence"/>
</dbReference>
<sequence length="277" mass="30083">MSAIRIIIDLWLRTSTLYKKVTCDVIRNWLCSLHPECRSSLSQKTLGIVLSAMRPPHYSIYPTPTTSTIFRSPTPTKMTKVAIVFYSTFGHVTKMASAIQKGIQTVPGVQAQLYQVKETLNEEVLAKLHAPPKSDFPIATPDVLKNADGIMLGFPTHFGMVPAQMKALFDASVALWVKGELIGKPCGIFFSCGSRGGGQEVSAMSTTPYIAHLGMLFVPLALNGKTIEGSDEMHGCSLWGSGTVAGHDRSRQPSALELKVAEMQGKKFAEITKKLAA</sequence>
<dbReference type="AlphaFoldDB" id="W2YXE8"/>
<evidence type="ECO:0000313" key="4">
    <source>
        <dbReference type="Proteomes" id="UP000018948"/>
    </source>
</evidence>
<accession>W2YXE8</accession>
<dbReference type="Pfam" id="PF03358">
    <property type="entry name" value="FMN_red"/>
    <property type="match status" value="1"/>
</dbReference>
<feature type="domain" description="Flavodoxin-like" evidence="2">
    <location>
        <begin position="81"/>
        <end position="268"/>
    </location>
</feature>
<evidence type="ECO:0000259" key="2">
    <source>
        <dbReference type="PROSITE" id="PS50902"/>
    </source>
</evidence>
<reference evidence="3 4" key="1">
    <citation type="submission" date="2013-11" db="EMBL/GenBank/DDBJ databases">
        <title>The Genome Sequence of Phytophthora parasitica P10297.</title>
        <authorList>
            <consortium name="The Broad Institute Genomics Platform"/>
            <person name="Russ C."/>
            <person name="Tyler B."/>
            <person name="Panabieres F."/>
            <person name="Shan W."/>
            <person name="Tripathy S."/>
            <person name="Grunwald N."/>
            <person name="Machado M."/>
            <person name="Johnson C.S."/>
            <person name="Walker B."/>
            <person name="Young S.K."/>
            <person name="Zeng Q."/>
            <person name="Gargeya S."/>
            <person name="Fitzgerald M."/>
            <person name="Haas B."/>
            <person name="Abouelleil A."/>
            <person name="Allen A.W."/>
            <person name="Alvarado L."/>
            <person name="Arachchi H.M."/>
            <person name="Berlin A.M."/>
            <person name="Chapman S.B."/>
            <person name="Gainer-Dewar J."/>
            <person name="Goldberg J."/>
            <person name="Griggs A."/>
            <person name="Gujja S."/>
            <person name="Hansen M."/>
            <person name="Howarth C."/>
            <person name="Imamovic A."/>
            <person name="Ireland A."/>
            <person name="Larimer J."/>
            <person name="McCowan C."/>
            <person name="Murphy C."/>
            <person name="Pearson M."/>
            <person name="Poon T.W."/>
            <person name="Priest M."/>
            <person name="Roberts A."/>
            <person name="Saif S."/>
            <person name="Shea T."/>
            <person name="Sisk P."/>
            <person name="Sykes S."/>
            <person name="Wortman J."/>
            <person name="Nusbaum C."/>
            <person name="Birren B."/>
        </authorList>
    </citation>
    <scope>NUCLEOTIDE SEQUENCE [LARGE SCALE GENOMIC DNA]</scope>
    <source>
        <strain evidence="3 4">P10297</strain>
    </source>
</reference>
<dbReference type="InterPro" id="IPR005025">
    <property type="entry name" value="FMN_Rdtase-like_dom"/>
</dbReference>
<dbReference type="NCBIfam" id="NF002999">
    <property type="entry name" value="PRK03767.1"/>
    <property type="match status" value="1"/>
</dbReference>
<dbReference type="PROSITE" id="PS50902">
    <property type="entry name" value="FLAVODOXIN_LIKE"/>
    <property type="match status" value="1"/>
</dbReference>
<comment type="similarity">
    <text evidence="1">Belongs to the WrbA family.</text>
</comment>
<organism evidence="3 4">
    <name type="scientific">Phytophthora nicotianae P10297</name>
    <dbReference type="NCBI Taxonomy" id="1317064"/>
    <lineage>
        <taxon>Eukaryota</taxon>
        <taxon>Sar</taxon>
        <taxon>Stramenopiles</taxon>
        <taxon>Oomycota</taxon>
        <taxon>Peronosporomycetes</taxon>
        <taxon>Peronosporales</taxon>
        <taxon>Peronosporaceae</taxon>
        <taxon>Phytophthora</taxon>
    </lineage>
</organism>
<name>W2YXE8_PHYNI</name>
<dbReference type="PANTHER" id="PTHR30546">
    <property type="entry name" value="FLAVODOXIN-RELATED PROTEIN WRBA-RELATED"/>
    <property type="match status" value="1"/>
</dbReference>
<gene>
    <name evidence="3" type="ORF">F442_12860</name>
</gene>